<reference evidence="12" key="1">
    <citation type="submission" date="2025-08" db="UniProtKB">
        <authorList>
            <consortium name="RefSeq"/>
        </authorList>
    </citation>
    <scope>IDENTIFICATION</scope>
</reference>
<feature type="transmembrane region" description="Helical" evidence="10">
    <location>
        <begin position="587"/>
        <end position="609"/>
    </location>
</feature>
<dbReference type="KEGG" id="aplc:110989355"/>
<evidence type="ECO:0000256" key="6">
    <source>
        <dbReference type="PIRSR" id="PIRSR600175-1"/>
    </source>
</evidence>
<feature type="transmembrane region" description="Helical" evidence="10">
    <location>
        <begin position="370"/>
        <end position="397"/>
    </location>
</feature>
<dbReference type="GO" id="GO:0015293">
    <property type="term" value="F:symporter activity"/>
    <property type="evidence" value="ECO:0007669"/>
    <property type="project" value="UniProtKB-KW"/>
</dbReference>
<dbReference type="OrthoDB" id="6581954at2759"/>
<accession>A0A8B8A0L2</accession>
<dbReference type="SUPFAM" id="SSF161070">
    <property type="entry name" value="SNF-like"/>
    <property type="match status" value="1"/>
</dbReference>
<comment type="subcellular location">
    <subcellularLocation>
        <location evidence="1">Membrane</location>
        <topology evidence="1">Multi-pass membrane protein</topology>
    </subcellularLocation>
</comment>
<gene>
    <name evidence="12" type="primary">LOC110989355</name>
</gene>
<keyword evidence="11" id="KW-1185">Reference proteome</keyword>
<dbReference type="GO" id="GO:0006865">
    <property type="term" value="P:amino acid transport"/>
    <property type="evidence" value="ECO:0007669"/>
    <property type="project" value="TreeGrafter"/>
</dbReference>
<evidence type="ECO:0000313" key="11">
    <source>
        <dbReference type="Proteomes" id="UP000694845"/>
    </source>
</evidence>
<protein>
    <recommendedName>
        <fullName evidence="8">Transporter</fullName>
    </recommendedName>
</protein>
<dbReference type="RefSeq" id="XP_022109376.1">
    <property type="nucleotide sequence ID" value="XM_022253684.1"/>
</dbReference>
<organism evidence="11 12">
    <name type="scientific">Acanthaster planci</name>
    <name type="common">Crown-of-thorns starfish</name>
    <dbReference type="NCBI Taxonomy" id="133434"/>
    <lineage>
        <taxon>Eukaryota</taxon>
        <taxon>Metazoa</taxon>
        <taxon>Echinodermata</taxon>
        <taxon>Eleutherozoa</taxon>
        <taxon>Asterozoa</taxon>
        <taxon>Asteroidea</taxon>
        <taxon>Valvatacea</taxon>
        <taxon>Valvatida</taxon>
        <taxon>Acanthasteridae</taxon>
        <taxon>Acanthaster</taxon>
    </lineage>
</organism>
<feature type="transmembrane region" description="Helical" evidence="10">
    <location>
        <begin position="66"/>
        <end position="85"/>
    </location>
</feature>
<dbReference type="GO" id="GO:0046872">
    <property type="term" value="F:metal ion binding"/>
    <property type="evidence" value="ECO:0007669"/>
    <property type="project" value="UniProtKB-KW"/>
</dbReference>
<evidence type="ECO:0000256" key="1">
    <source>
        <dbReference type="ARBA" id="ARBA00004141"/>
    </source>
</evidence>
<feature type="binding site" evidence="6">
    <location>
        <position position="76"/>
    </location>
    <ligand>
        <name>Na(+)</name>
        <dbReference type="ChEBI" id="CHEBI:29101"/>
        <label>1</label>
    </ligand>
</feature>
<dbReference type="PANTHER" id="PTHR11616:SF265">
    <property type="entry name" value="TRANSPORTER"/>
    <property type="match status" value="1"/>
</dbReference>
<evidence type="ECO:0000313" key="12">
    <source>
        <dbReference type="RefSeq" id="XP_022109376.1"/>
    </source>
</evidence>
<evidence type="ECO:0000256" key="5">
    <source>
        <dbReference type="ARBA" id="ARBA00023136"/>
    </source>
</evidence>
<dbReference type="Pfam" id="PF00209">
    <property type="entry name" value="SNF"/>
    <property type="match status" value="1"/>
</dbReference>
<dbReference type="Proteomes" id="UP000694845">
    <property type="component" value="Unplaced"/>
</dbReference>
<feature type="disulfide bond" evidence="7">
    <location>
        <begin position="181"/>
        <end position="190"/>
    </location>
</feature>
<feature type="transmembrane region" description="Helical" evidence="10">
    <location>
        <begin position="505"/>
        <end position="527"/>
    </location>
</feature>
<evidence type="ECO:0000256" key="4">
    <source>
        <dbReference type="ARBA" id="ARBA00022989"/>
    </source>
</evidence>
<dbReference type="GeneID" id="110989355"/>
<dbReference type="OMA" id="CACTSIF"/>
<name>A0A8B8A0L2_ACAPL</name>
<feature type="transmembrane region" description="Helical" evidence="10">
    <location>
        <begin position="260"/>
        <end position="279"/>
    </location>
</feature>
<evidence type="ECO:0000256" key="2">
    <source>
        <dbReference type="ARBA" id="ARBA00022448"/>
    </source>
</evidence>
<dbReference type="InterPro" id="IPR000175">
    <property type="entry name" value="Na/ntran_symport"/>
</dbReference>
<comment type="similarity">
    <text evidence="8">Belongs to the sodium:neurotransmitter symporter (SNF) (TC 2.A.22) family.</text>
</comment>
<evidence type="ECO:0000256" key="10">
    <source>
        <dbReference type="SAM" id="Phobius"/>
    </source>
</evidence>
<feature type="transmembrane region" description="Helical" evidence="10">
    <location>
        <begin position="97"/>
        <end position="117"/>
    </location>
</feature>
<feature type="transmembrane region" description="Helical" evidence="10">
    <location>
        <begin position="475"/>
        <end position="493"/>
    </location>
</feature>
<keyword evidence="7" id="KW-1015">Disulfide bond</keyword>
<feature type="region of interest" description="Disordered" evidence="9">
    <location>
        <begin position="671"/>
        <end position="696"/>
    </location>
</feature>
<feature type="binding site" evidence="6">
    <location>
        <position position="445"/>
    </location>
    <ligand>
        <name>Na(+)</name>
        <dbReference type="ChEBI" id="CHEBI:29101"/>
        <label>1</label>
    </ligand>
</feature>
<proteinExistence type="inferred from homology"/>
<feature type="binding site" evidence="6">
    <location>
        <position position="442"/>
    </location>
    <ligand>
        <name>Na(+)</name>
        <dbReference type="ChEBI" id="CHEBI:29101"/>
        <label>1</label>
    </ligand>
</feature>
<feature type="transmembrane region" description="Helical" evidence="10">
    <location>
        <begin position="547"/>
        <end position="567"/>
    </location>
</feature>
<feature type="compositionally biased region" description="Basic and acidic residues" evidence="9">
    <location>
        <begin position="34"/>
        <end position="46"/>
    </location>
</feature>
<dbReference type="PANTHER" id="PTHR11616">
    <property type="entry name" value="SODIUM/CHLORIDE DEPENDENT TRANSPORTER"/>
    <property type="match status" value="1"/>
</dbReference>
<feature type="transmembrane region" description="Helical" evidence="10">
    <location>
        <begin position="138"/>
        <end position="169"/>
    </location>
</feature>
<dbReference type="PROSITE" id="PS00610">
    <property type="entry name" value="NA_NEUROTRAN_SYMP_1"/>
    <property type="match status" value="1"/>
</dbReference>
<keyword evidence="2 8" id="KW-0813">Transport</keyword>
<keyword evidence="4 10" id="KW-1133">Transmembrane helix</keyword>
<keyword evidence="6" id="KW-0479">Metal-binding</keyword>
<feature type="transmembrane region" description="Helical" evidence="10">
    <location>
        <begin position="433"/>
        <end position="455"/>
    </location>
</feature>
<dbReference type="GO" id="GO:0005886">
    <property type="term" value="C:plasma membrane"/>
    <property type="evidence" value="ECO:0007669"/>
    <property type="project" value="TreeGrafter"/>
</dbReference>
<keyword evidence="8" id="KW-0769">Symport</keyword>
<feature type="binding site" evidence="6">
    <location>
        <position position="446"/>
    </location>
    <ligand>
        <name>Na(+)</name>
        <dbReference type="ChEBI" id="CHEBI:29101"/>
        <label>1</label>
    </ligand>
</feature>
<dbReference type="PRINTS" id="PR00176">
    <property type="entry name" value="NANEUSMPORT"/>
</dbReference>
<keyword evidence="3 8" id="KW-0812">Transmembrane</keyword>
<sequence>MEDYCALEECNDEMTPRVDIKNFEPVSETTHAIGPDERERDGKGDAGNESCGSNDSYDPSRGSWGGWLEFILSVMGYSIGLGNVWRFPYLCYENGGGAFIIPYLLMITFVALPIIFLEMSLGQFSSLGCISVWRFSRLFKGVGFAMTYVSASFCLYYNIVLAYCIYYLVVSFYNPQPWVGCDHEWNTENCFERSSRKEGSVANMSTTEVPFLPYATARTMYDDNFTTPGNVTRTRVRATEEFWKLKVLGLSDGLHDLGSIRWQLLLSFLAAWVLIYVCISKGIKSSGKAVFFTATFPYVLLFILLVRGATLEGSMQGVLFFIKPDFKKLGEAKVWQAAANQVFLSYSPGWGGMHTLASYNKFNNYCYRDAFMFCISCACTSIFSGFVIFSIIGFMAYDSNTKVEDVVDAGYGLAFVAFPEAVTRMWAPQLWSVLFFFMLIILGMDSQFVCLETLITAITDELAEVWPNTRRWKGWITFGTCLTMFLIGLPLVTQGGSYVMELLDWYVAGFSPMATVMFEVLVVSYIYGVKRIAGDIRAMLNFTPSLFWQLCWMFFSPALLTFIIVFAFANYEPPKTNKYTFPPWADALGWCLASVVLVFIFVYAVYYLCKARGTFVERVKLAVKPSPDWGPHLNKNRVKAGYAPLPGRGPYPEILVDQEDAVHWPVTDLTKSKSGCDDCEQTDNMDSNPGQQDSIV</sequence>
<feature type="transmembrane region" description="Helical" evidence="10">
    <location>
        <begin position="291"/>
        <end position="310"/>
    </location>
</feature>
<dbReference type="GO" id="GO:0035725">
    <property type="term" value="P:sodium ion transmembrane transport"/>
    <property type="evidence" value="ECO:0007669"/>
    <property type="project" value="TreeGrafter"/>
</dbReference>
<feature type="compositionally biased region" description="Polar residues" evidence="9">
    <location>
        <begin position="684"/>
        <end position="696"/>
    </location>
</feature>
<evidence type="ECO:0000256" key="3">
    <source>
        <dbReference type="ARBA" id="ARBA00022692"/>
    </source>
</evidence>
<feature type="binding site" evidence="6">
    <location>
        <position position="345"/>
    </location>
    <ligand>
        <name>Na(+)</name>
        <dbReference type="ChEBI" id="CHEBI:29101"/>
        <label>1</label>
    </ligand>
</feature>
<dbReference type="PROSITE" id="PS50267">
    <property type="entry name" value="NA_NEUROTRAN_SYMP_3"/>
    <property type="match status" value="1"/>
</dbReference>
<evidence type="ECO:0000256" key="7">
    <source>
        <dbReference type="PIRSR" id="PIRSR600175-2"/>
    </source>
</evidence>
<feature type="binding site" evidence="6">
    <location>
        <position position="83"/>
    </location>
    <ligand>
        <name>Na(+)</name>
        <dbReference type="ChEBI" id="CHEBI:29101"/>
        <label>1</label>
    </ligand>
</feature>
<feature type="region of interest" description="Disordered" evidence="9">
    <location>
        <begin position="22"/>
        <end position="59"/>
    </location>
</feature>
<evidence type="ECO:0000256" key="9">
    <source>
        <dbReference type="SAM" id="MobiDB-lite"/>
    </source>
</evidence>
<dbReference type="AlphaFoldDB" id="A0A8B8A0L2"/>
<keyword evidence="6" id="KW-0915">Sodium</keyword>
<evidence type="ECO:0000256" key="8">
    <source>
        <dbReference type="RuleBase" id="RU003732"/>
    </source>
</evidence>
<keyword evidence="5 10" id="KW-0472">Membrane</keyword>
<dbReference type="InterPro" id="IPR037272">
    <property type="entry name" value="SNS_sf"/>
</dbReference>